<name>A0A4Q1USN7_9BRAD</name>
<evidence type="ECO:0000313" key="4">
    <source>
        <dbReference type="EMBL" id="RXT37826.1"/>
    </source>
</evidence>
<proteinExistence type="predicted"/>
<feature type="DNA-binding region" description="OmpR/PhoB-type" evidence="2">
    <location>
        <begin position="7"/>
        <end position="105"/>
    </location>
</feature>
<gene>
    <name evidence="4" type="ORF">B5V03_31760</name>
</gene>
<organism evidence="4 5">
    <name type="scientific">Bradyrhizobium betae</name>
    <dbReference type="NCBI Taxonomy" id="244734"/>
    <lineage>
        <taxon>Bacteria</taxon>
        <taxon>Pseudomonadati</taxon>
        <taxon>Pseudomonadota</taxon>
        <taxon>Alphaproteobacteria</taxon>
        <taxon>Hyphomicrobiales</taxon>
        <taxon>Nitrobacteraceae</taxon>
        <taxon>Bradyrhizobium</taxon>
    </lineage>
</organism>
<dbReference type="GO" id="GO:0003677">
    <property type="term" value="F:DNA binding"/>
    <property type="evidence" value="ECO:0007669"/>
    <property type="project" value="UniProtKB-UniRule"/>
</dbReference>
<comment type="caution">
    <text evidence="4">The sequence shown here is derived from an EMBL/GenBank/DDBJ whole genome shotgun (WGS) entry which is preliminary data.</text>
</comment>
<evidence type="ECO:0000256" key="2">
    <source>
        <dbReference type="PROSITE-ProRule" id="PRU01091"/>
    </source>
</evidence>
<dbReference type="CDD" id="cd00383">
    <property type="entry name" value="trans_reg_C"/>
    <property type="match status" value="1"/>
</dbReference>
<dbReference type="InterPro" id="IPR016032">
    <property type="entry name" value="Sig_transdc_resp-reg_C-effctor"/>
</dbReference>
<dbReference type="AlphaFoldDB" id="A0A4Q1USN7"/>
<dbReference type="InterPro" id="IPR001867">
    <property type="entry name" value="OmpR/PhoB-type_DNA-bd"/>
</dbReference>
<keyword evidence="1 2" id="KW-0238">DNA-binding</keyword>
<evidence type="ECO:0000313" key="5">
    <source>
        <dbReference type="Proteomes" id="UP000290819"/>
    </source>
</evidence>
<dbReference type="PANTHER" id="PTHR47691">
    <property type="entry name" value="REGULATOR-RELATED"/>
    <property type="match status" value="1"/>
</dbReference>
<dbReference type="OrthoDB" id="4473689at2"/>
<dbReference type="Gene3D" id="1.10.10.10">
    <property type="entry name" value="Winged helix-like DNA-binding domain superfamily/Winged helix DNA-binding domain"/>
    <property type="match status" value="1"/>
</dbReference>
<dbReference type="EMBL" id="MZXW01000047">
    <property type="protein sequence ID" value="RXT37826.1"/>
    <property type="molecule type" value="Genomic_DNA"/>
</dbReference>
<dbReference type="GO" id="GO:0000160">
    <property type="term" value="P:phosphorelay signal transduction system"/>
    <property type="evidence" value="ECO:0007669"/>
    <property type="project" value="InterPro"/>
</dbReference>
<dbReference type="SUPFAM" id="SSF46894">
    <property type="entry name" value="C-terminal effector domain of the bipartite response regulators"/>
    <property type="match status" value="1"/>
</dbReference>
<dbReference type="RefSeq" id="WP_129274397.1">
    <property type="nucleotide sequence ID" value="NZ_MZXW01000047.1"/>
</dbReference>
<protein>
    <recommendedName>
        <fullName evidence="3">OmpR/PhoB-type domain-containing protein</fullName>
    </recommendedName>
</protein>
<dbReference type="InterPro" id="IPR058852">
    <property type="entry name" value="HTH_77"/>
</dbReference>
<dbReference type="Proteomes" id="UP000290819">
    <property type="component" value="Unassembled WGS sequence"/>
</dbReference>
<evidence type="ECO:0000256" key="1">
    <source>
        <dbReference type="ARBA" id="ARBA00023125"/>
    </source>
</evidence>
<accession>A0A4Q1USN7</accession>
<dbReference type="GO" id="GO:0016887">
    <property type="term" value="F:ATP hydrolysis activity"/>
    <property type="evidence" value="ECO:0007669"/>
    <property type="project" value="InterPro"/>
</dbReference>
<feature type="domain" description="OmpR/PhoB-type" evidence="3">
    <location>
        <begin position="7"/>
        <end position="105"/>
    </location>
</feature>
<dbReference type="Gene3D" id="3.40.50.300">
    <property type="entry name" value="P-loop containing nucleotide triphosphate hydrolases"/>
    <property type="match status" value="1"/>
</dbReference>
<keyword evidence="5" id="KW-1185">Reference proteome</keyword>
<dbReference type="GO" id="GO:0006355">
    <property type="term" value="P:regulation of DNA-templated transcription"/>
    <property type="evidence" value="ECO:0007669"/>
    <property type="project" value="InterPro"/>
</dbReference>
<dbReference type="InterPro" id="IPR036388">
    <property type="entry name" value="WH-like_DNA-bd_sf"/>
</dbReference>
<dbReference type="PANTHER" id="PTHR47691:SF3">
    <property type="entry name" value="HTH-TYPE TRANSCRIPTIONAL REGULATOR RV0890C-RELATED"/>
    <property type="match status" value="1"/>
</dbReference>
<dbReference type="Pfam" id="PF00486">
    <property type="entry name" value="Trans_reg_C"/>
    <property type="match status" value="1"/>
</dbReference>
<dbReference type="Pfam" id="PF25872">
    <property type="entry name" value="HTH_77"/>
    <property type="match status" value="1"/>
</dbReference>
<dbReference type="PRINTS" id="PR00364">
    <property type="entry name" value="DISEASERSIST"/>
</dbReference>
<dbReference type="SMART" id="SM00862">
    <property type="entry name" value="Trans_reg_C"/>
    <property type="match status" value="1"/>
</dbReference>
<dbReference type="Pfam" id="PF13401">
    <property type="entry name" value="AAA_22"/>
    <property type="match status" value="1"/>
</dbReference>
<dbReference type="PROSITE" id="PS51755">
    <property type="entry name" value="OMPR_PHOB"/>
    <property type="match status" value="1"/>
</dbReference>
<evidence type="ECO:0000259" key="3">
    <source>
        <dbReference type="PROSITE" id="PS51755"/>
    </source>
</evidence>
<reference evidence="4 5" key="1">
    <citation type="submission" date="2017-03" db="EMBL/GenBank/DDBJ databases">
        <authorList>
            <person name="Safronova V.I."/>
            <person name="Sazanova A.L."/>
            <person name="Chirak E.R."/>
        </authorList>
    </citation>
    <scope>NUCLEOTIDE SEQUENCE [LARGE SCALE GENOMIC DNA]</scope>
    <source>
        <strain evidence="4 5">Opo-243</strain>
    </source>
</reference>
<dbReference type="InterPro" id="IPR049945">
    <property type="entry name" value="AAA_22"/>
</dbReference>
<dbReference type="SUPFAM" id="SSF52540">
    <property type="entry name" value="P-loop containing nucleoside triphosphate hydrolases"/>
    <property type="match status" value="1"/>
</dbReference>
<sequence>MSGTVIHRKLGFGPFELSIGERVIRRDGQVLPLGGRALDILIYLADRPGAVVAKQELIDRVWSDVTVEEGNLRVHVAAIRKALDDGQFGNRYITNVKGRGYSFVGAVVALGGARESRNPESRHQGRLPVRPIMMIGREIVVSEVSSKLRNERFVTLLGPGGIGKTTIALAVGRAVTEEFGSEIYFVDLESLTDPHQVAGAVATSLGISLKSTDPVLELVDLVRSRKLLIILDSCEHVIEAVALIAEQLYQETQQVYLLTTSRELLKVEGEHCCRVLPLDFPTDGSELTANAVLRYPAVQLFVRRVAARAGSFVLTDQEAPLVAEMCRKLDGMPLAIELAAGQVAAIGLENTVSRLVSHPELLKLSHRTAVPRHRTLKATLDWSYDLLSDAERIVLRRIAPFVGHFTLEGARHVAGEPGEDTGEIFDAIAGLVEKSLIATRVDETQAHYRLLDTTRAYALEKLEEHAEVNVVFRRLAEYIAEYLAAERVTLLALVKADRTAAYSDPSGNACPAPALSFGPRGDN</sequence>
<dbReference type="InterPro" id="IPR027417">
    <property type="entry name" value="P-loop_NTPase"/>
</dbReference>